<evidence type="ECO:0000256" key="10">
    <source>
        <dbReference type="SAM" id="Coils"/>
    </source>
</evidence>
<keyword evidence="5 9" id="KW-0227">DNA damage</keyword>
<evidence type="ECO:0000256" key="3">
    <source>
        <dbReference type="ARBA" id="ARBA00021315"/>
    </source>
</evidence>
<dbReference type="InterPro" id="IPR003395">
    <property type="entry name" value="RecF/RecN/SMC_N"/>
</dbReference>
<feature type="coiled-coil region" evidence="10">
    <location>
        <begin position="160"/>
        <end position="194"/>
    </location>
</feature>
<comment type="similarity">
    <text evidence="2 9">Belongs to the RecN family.</text>
</comment>
<evidence type="ECO:0000256" key="4">
    <source>
        <dbReference type="ARBA" id="ARBA00022741"/>
    </source>
</evidence>
<dbReference type="PROSITE" id="PS00675">
    <property type="entry name" value="SIGMA54_INTERACT_1"/>
    <property type="match status" value="1"/>
</dbReference>
<dbReference type="Proteomes" id="UP001279681">
    <property type="component" value="Unassembled WGS sequence"/>
</dbReference>
<dbReference type="PANTHER" id="PTHR11059">
    <property type="entry name" value="DNA REPAIR PROTEIN RECN"/>
    <property type="match status" value="1"/>
</dbReference>
<keyword evidence="13" id="KW-1185">Reference proteome</keyword>
<evidence type="ECO:0000256" key="8">
    <source>
        <dbReference type="ARBA" id="ARBA00033408"/>
    </source>
</evidence>
<comment type="caution">
    <text evidence="12">The sequence shown here is derived from an EMBL/GenBank/DDBJ whole genome shotgun (WGS) entry which is preliminary data.</text>
</comment>
<dbReference type="InterPro" id="IPR004604">
    <property type="entry name" value="DNA_recomb/repair_RecN"/>
</dbReference>
<comment type="function">
    <text evidence="1 9">May be involved in recombinational repair of damaged DNA.</text>
</comment>
<keyword evidence="10" id="KW-0175">Coiled coil</keyword>
<dbReference type="RefSeq" id="WP_320314351.1">
    <property type="nucleotide sequence ID" value="NZ_JAVIKH010000017.1"/>
</dbReference>
<sequence>MLKELKIENLAIIEKVDLEFKNGLIVLTGETGAGKSIILSGINLLIGEKANADMVRDGEDYLLAQGVFAVNDEQEAELKEMGIEAEDNEVIVRRHIDKNGKGKAFVNNIRVPMSSLKEIMGTLVDIVGQHSHQMLLNKNNHLKLLDRFLGQDGIDLKKQLEVIYNEYSSLERRIQDVEKNKRETLEKKEFYEFQLQEIDKVSLKDGEDEKLEEEYKKLFHAGKIKEKLSLTENLLKDDEKNALSIIYNSRKNLEIISKYGKEFQENLERLERVYYDLQDCVDSIRDLNDDIEADDMRLEKVISRLDAINRLKSKYGDEISEILEYRDKINEKLQLLDENSFQVKKLEKEKNEAKEKYYILANELSAIRKIKAKLIEDNLQAELKELNMSDAHFKIEFEKSNSMTFNGVDQVEFMISTNVGQGLKPLWKVASGGEVSRIMLAIKVIFSKVDNIPILIFDEIDTGVGGETVRKIANKLKEIGQSAQVMSITHSPAIAAKASQQFYIEKKLIDNKTITQVKELDENERVQEIARMLAGKNISEAVIEHAKELLGDI</sequence>
<keyword evidence="6" id="KW-0067">ATP-binding</keyword>
<evidence type="ECO:0000313" key="13">
    <source>
        <dbReference type="Proteomes" id="UP001279681"/>
    </source>
</evidence>
<dbReference type="PIRSF" id="PIRSF003128">
    <property type="entry name" value="RecN"/>
    <property type="match status" value="1"/>
</dbReference>
<dbReference type="NCBIfam" id="TIGR00634">
    <property type="entry name" value="recN"/>
    <property type="match status" value="1"/>
</dbReference>
<name>A0ABU4WF28_9FUSO</name>
<dbReference type="PANTHER" id="PTHR11059:SF0">
    <property type="entry name" value="DNA REPAIR PROTEIN RECN"/>
    <property type="match status" value="1"/>
</dbReference>
<dbReference type="EMBL" id="JAVIKH010000017">
    <property type="protein sequence ID" value="MDX8337000.1"/>
    <property type="molecule type" value="Genomic_DNA"/>
</dbReference>
<dbReference type="InterPro" id="IPR025662">
    <property type="entry name" value="Sigma_54_int_dom_ATP-bd_1"/>
</dbReference>
<protein>
    <recommendedName>
        <fullName evidence="3 9">DNA repair protein RecN</fullName>
    </recommendedName>
    <alternativeName>
        <fullName evidence="8 9">Recombination protein N</fullName>
    </alternativeName>
</protein>
<evidence type="ECO:0000259" key="11">
    <source>
        <dbReference type="SMART" id="SM00382"/>
    </source>
</evidence>
<accession>A0ABU4WF28</accession>
<evidence type="ECO:0000256" key="5">
    <source>
        <dbReference type="ARBA" id="ARBA00022763"/>
    </source>
</evidence>
<evidence type="ECO:0000313" key="12">
    <source>
        <dbReference type="EMBL" id="MDX8337000.1"/>
    </source>
</evidence>
<keyword evidence="7 9" id="KW-0234">DNA repair</keyword>
<evidence type="ECO:0000256" key="9">
    <source>
        <dbReference type="PIRNR" id="PIRNR003128"/>
    </source>
</evidence>
<keyword evidence="4" id="KW-0547">Nucleotide-binding</keyword>
<feature type="coiled-coil region" evidence="10">
    <location>
        <begin position="336"/>
        <end position="363"/>
    </location>
</feature>
<reference evidence="13" key="1">
    <citation type="submission" date="2023-07" db="EMBL/GenBank/DDBJ databases">
        <authorList>
            <person name="Colorado M.A."/>
            <person name="Villamil L.M."/>
            <person name="Melo J.F."/>
            <person name="Rodriguez J.A."/>
            <person name="Ruiz R.Y."/>
        </authorList>
    </citation>
    <scope>NUCLEOTIDE SEQUENCE [LARGE SCALE GENOMIC DNA]</scope>
    <source>
        <strain evidence="13">C33</strain>
    </source>
</reference>
<feature type="domain" description="AAA+ ATPase" evidence="11">
    <location>
        <begin position="21"/>
        <end position="508"/>
    </location>
</feature>
<evidence type="ECO:0000256" key="7">
    <source>
        <dbReference type="ARBA" id="ARBA00023204"/>
    </source>
</evidence>
<evidence type="ECO:0000256" key="1">
    <source>
        <dbReference type="ARBA" id="ARBA00003618"/>
    </source>
</evidence>
<evidence type="ECO:0000256" key="6">
    <source>
        <dbReference type="ARBA" id="ARBA00022840"/>
    </source>
</evidence>
<evidence type="ECO:0000256" key="2">
    <source>
        <dbReference type="ARBA" id="ARBA00009441"/>
    </source>
</evidence>
<organism evidence="12 13">
    <name type="scientific">Candidatus Cetobacterium colombiensis</name>
    <dbReference type="NCBI Taxonomy" id="3073100"/>
    <lineage>
        <taxon>Bacteria</taxon>
        <taxon>Fusobacteriati</taxon>
        <taxon>Fusobacteriota</taxon>
        <taxon>Fusobacteriia</taxon>
        <taxon>Fusobacteriales</taxon>
        <taxon>Fusobacteriaceae</taxon>
        <taxon>Cetobacterium</taxon>
    </lineage>
</organism>
<dbReference type="Pfam" id="PF02463">
    <property type="entry name" value="SMC_N"/>
    <property type="match status" value="1"/>
</dbReference>
<dbReference type="Gene3D" id="3.40.50.300">
    <property type="entry name" value="P-loop containing nucleotide triphosphate hydrolases"/>
    <property type="match status" value="2"/>
</dbReference>
<dbReference type="SMART" id="SM00382">
    <property type="entry name" value="AAA"/>
    <property type="match status" value="1"/>
</dbReference>
<dbReference type="InterPro" id="IPR003593">
    <property type="entry name" value="AAA+_ATPase"/>
</dbReference>
<proteinExistence type="inferred from homology"/>
<dbReference type="CDD" id="cd03241">
    <property type="entry name" value="ABC_RecN"/>
    <property type="match status" value="2"/>
</dbReference>
<gene>
    <name evidence="12" type="primary">recN</name>
    <name evidence="12" type="ORF">RFV38_10910</name>
</gene>
<dbReference type="SUPFAM" id="SSF52540">
    <property type="entry name" value="P-loop containing nucleoside triphosphate hydrolases"/>
    <property type="match status" value="1"/>
</dbReference>
<dbReference type="InterPro" id="IPR027417">
    <property type="entry name" value="P-loop_NTPase"/>
</dbReference>